<feature type="transmembrane region" description="Helical" evidence="8">
    <location>
        <begin position="76"/>
        <end position="94"/>
    </location>
</feature>
<protein>
    <submittedName>
        <fullName evidence="9">AzlC family ABC transporter permease</fullName>
    </submittedName>
</protein>
<dbReference type="RefSeq" id="WP_148914835.1">
    <property type="nucleotide sequence ID" value="NZ_VSZS01000062.1"/>
</dbReference>
<reference evidence="9 10" key="2">
    <citation type="submission" date="2019-09" db="EMBL/GenBank/DDBJ databases">
        <title>Mesorhizobium sp. MaA-C15 isolated from Microcystis aeruginosa.</title>
        <authorList>
            <person name="Jeong S.E."/>
            <person name="Jin H.M."/>
            <person name="Jeon C.O."/>
        </authorList>
    </citation>
    <scope>NUCLEOTIDE SEQUENCE [LARGE SCALE GENOMIC DNA]</scope>
    <source>
        <strain evidence="9 10">MaA-C15</strain>
    </source>
</reference>
<comment type="similarity">
    <text evidence="2">Belongs to the AzlC family.</text>
</comment>
<feature type="transmembrane region" description="Helical" evidence="8">
    <location>
        <begin position="137"/>
        <end position="162"/>
    </location>
</feature>
<keyword evidence="4" id="KW-1003">Cell membrane</keyword>
<keyword evidence="6 8" id="KW-1133">Transmembrane helix</keyword>
<evidence type="ECO:0000313" key="10">
    <source>
        <dbReference type="Proteomes" id="UP000323258"/>
    </source>
</evidence>
<comment type="subcellular location">
    <subcellularLocation>
        <location evidence="1">Cell membrane</location>
        <topology evidence="1">Multi-pass membrane protein</topology>
    </subcellularLocation>
</comment>
<organism evidence="9 10">
    <name type="scientific">Neoaquamicrobium microcysteis</name>
    <dbReference type="NCBI Taxonomy" id="2682781"/>
    <lineage>
        <taxon>Bacteria</taxon>
        <taxon>Pseudomonadati</taxon>
        <taxon>Pseudomonadota</taxon>
        <taxon>Alphaproteobacteria</taxon>
        <taxon>Hyphomicrobiales</taxon>
        <taxon>Phyllobacteriaceae</taxon>
        <taxon>Neoaquamicrobium</taxon>
    </lineage>
</organism>
<keyword evidence="7 8" id="KW-0472">Membrane</keyword>
<keyword evidence="5 8" id="KW-0812">Transmembrane</keyword>
<dbReference type="Proteomes" id="UP000323258">
    <property type="component" value="Unassembled WGS sequence"/>
</dbReference>
<feature type="transmembrane region" description="Helical" evidence="8">
    <location>
        <begin position="218"/>
        <end position="235"/>
    </location>
</feature>
<dbReference type="PANTHER" id="PTHR34979">
    <property type="entry name" value="INNER MEMBRANE PROTEIN YGAZ"/>
    <property type="match status" value="1"/>
</dbReference>
<reference evidence="9 10" key="1">
    <citation type="submission" date="2019-08" db="EMBL/GenBank/DDBJ databases">
        <authorList>
            <person name="Seo Y.L."/>
        </authorList>
    </citation>
    <scope>NUCLEOTIDE SEQUENCE [LARGE SCALE GENOMIC DNA]</scope>
    <source>
        <strain evidence="9 10">MaA-C15</strain>
    </source>
</reference>
<dbReference type="OrthoDB" id="3579489at2"/>
<feature type="transmembrane region" description="Helical" evidence="8">
    <location>
        <begin position="168"/>
        <end position="186"/>
    </location>
</feature>
<gene>
    <name evidence="9" type="ORF">FY036_11310</name>
</gene>
<evidence type="ECO:0000256" key="6">
    <source>
        <dbReference type="ARBA" id="ARBA00022989"/>
    </source>
</evidence>
<comment type="caution">
    <text evidence="9">The sequence shown here is derived from an EMBL/GenBank/DDBJ whole genome shotgun (WGS) entry which is preliminary data.</text>
</comment>
<keyword evidence="10" id="KW-1185">Reference proteome</keyword>
<sequence>MSTAELTETQPDRRREFLDGMRYGLPVLLASMPFGLLFGALAAQNGMSVGEAVLMSATVFAGASQMVGLELFGQTIAPWLIVLSIFAVNFRHVLYSAALGRRVTHWTPFQRAFGFFFLTDPQYAEGEKKALNGGLSFAWFMGMATPIYIFWVVEAGIGAAFGNLVPNPHALGFDFLLPIYFLGLVMDFRKRPLWLPVVAISAAVSIAAFYLVGSPWHVSIGAAAGIALAAALTPAKRGASL</sequence>
<evidence type="ECO:0000256" key="7">
    <source>
        <dbReference type="ARBA" id="ARBA00023136"/>
    </source>
</evidence>
<accession>A0A5D4GWZ4</accession>
<evidence type="ECO:0000256" key="8">
    <source>
        <dbReference type="SAM" id="Phobius"/>
    </source>
</evidence>
<dbReference type="GO" id="GO:0005886">
    <property type="term" value="C:plasma membrane"/>
    <property type="evidence" value="ECO:0007669"/>
    <property type="project" value="UniProtKB-SubCell"/>
</dbReference>
<evidence type="ECO:0000256" key="4">
    <source>
        <dbReference type="ARBA" id="ARBA00022475"/>
    </source>
</evidence>
<feature type="transmembrane region" description="Helical" evidence="8">
    <location>
        <begin position="23"/>
        <end position="43"/>
    </location>
</feature>
<evidence type="ECO:0000256" key="1">
    <source>
        <dbReference type="ARBA" id="ARBA00004651"/>
    </source>
</evidence>
<dbReference type="EMBL" id="VSZS01000062">
    <property type="protein sequence ID" value="TYR32389.1"/>
    <property type="molecule type" value="Genomic_DNA"/>
</dbReference>
<dbReference type="AlphaFoldDB" id="A0A5D4GWZ4"/>
<evidence type="ECO:0000256" key="2">
    <source>
        <dbReference type="ARBA" id="ARBA00010735"/>
    </source>
</evidence>
<dbReference type="GO" id="GO:1903785">
    <property type="term" value="P:L-valine transmembrane transport"/>
    <property type="evidence" value="ECO:0007669"/>
    <property type="project" value="TreeGrafter"/>
</dbReference>
<name>A0A5D4GWZ4_9HYPH</name>
<dbReference type="Pfam" id="PF03591">
    <property type="entry name" value="AzlC"/>
    <property type="match status" value="1"/>
</dbReference>
<dbReference type="PANTHER" id="PTHR34979:SF1">
    <property type="entry name" value="INNER MEMBRANE PROTEIN YGAZ"/>
    <property type="match status" value="1"/>
</dbReference>
<evidence type="ECO:0000313" key="9">
    <source>
        <dbReference type="EMBL" id="TYR32389.1"/>
    </source>
</evidence>
<keyword evidence="3" id="KW-0813">Transport</keyword>
<feature type="transmembrane region" description="Helical" evidence="8">
    <location>
        <begin position="193"/>
        <end position="212"/>
    </location>
</feature>
<evidence type="ECO:0000256" key="3">
    <source>
        <dbReference type="ARBA" id="ARBA00022448"/>
    </source>
</evidence>
<proteinExistence type="inferred from homology"/>
<dbReference type="InterPro" id="IPR011606">
    <property type="entry name" value="Brnchd-chn_aa_trnsp_permease"/>
</dbReference>
<evidence type="ECO:0000256" key="5">
    <source>
        <dbReference type="ARBA" id="ARBA00022692"/>
    </source>
</evidence>